<dbReference type="GO" id="GO:0006412">
    <property type="term" value="P:translation"/>
    <property type="evidence" value="ECO:0007669"/>
    <property type="project" value="InterPro"/>
</dbReference>
<keyword evidence="3 7" id="KW-0802">TPR repeat</keyword>
<dbReference type="Pfam" id="PF01251">
    <property type="entry name" value="Ribosomal_S7e"/>
    <property type="match status" value="1"/>
</dbReference>
<keyword evidence="4" id="KW-0689">Ribosomal protein</keyword>
<comment type="similarity">
    <text evidence="1">Belongs to the eukaryotic ribosomal protein eS7 family.</text>
</comment>
<dbReference type="Proteomes" id="UP000218334">
    <property type="component" value="Unassembled WGS sequence"/>
</dbReference>
<evidence type="ECO:0000256" key="7">
    <source>
        <dbReference type="PROSITE-ProRule" id="PRU00339"/>
    </source>
</evidence>
<evidence type="ECO:0000259" key="9">
    <source>
        <dbReference type="Pfam" id="PF18972"/>
    </source>
</evidence>
<dbReference type="Gene3D" id="3.40.50.300">
    <property type="entry name" value="P-loop containing nucleotide triphosphate hydrolases"/>
    <property type="match status" value="1"/>
</dbReference>
<dbReference type="Pfam" id="PF18972">
    <property type="entry name" value="Wheel"/>
    <property type="match status" value="1"/>
</dbReference>
<dbReference type="SMART" id="SM00028">
    <property type="entry name" value="TPR"/>
    <property type="match status" value="3"/>
</dbReference>
<dbReference type="Gene3D" id="1.25.40.10">
    <property type="entry name" value="Tetratricopeptide repeat domain"/>
    <property type="match status" value="1"/>
</dbReference>
<dbReference type="GO" id="GO:0003735">
    <property type="term" value="F:structural constituent of ribosome"/>
    <property type="evidence" value="ECO:0007669"/>
    <property type="project" value="InterPro"/>
</dbReference>
<evidence type="ECO:0000256" key="8">
    <source>
        <dbReference type="SAM" id="MobiDB-lite"/>
    </source>
</evidence>
<dbReference type="PROSITE" id="PS50005">
    <property type="entry name" value="TPR"/>
    <property type="match status" value="1"/>
</dbReference>
<evidence type="ECO:0000313" key="11">
    <source>
        <dbReference type="Proteomes" id="UP000218334"/>
    </source>
</evidence>
<evidence type="ECO:0000256" key="5">
    <source>
        <dbReference type="ARBA" id="ARBA00023274"/>
    </source>
</evidence>
<gene>
    <name evidence="10" type="ORF">ARMSODRAFT_972453</name>
</gene>
<dbReference type="EMBL" id="KZ293421">
    <property type="protein sequence ID" value="PBK72894.1"/>
    <property type="molecule type" value="Genomic_DNA"/>
</dbReference>
<evidence type="ECO:0000256" key="6">
    <source>
        <dbReference type="ARBA" id="ARBA00023602"/>
    </source>
</evidence>
<feature type="region of interest" description="Disordered" evidence="8">
    <location>
        <begin position="780"/>
        <end position="915"/>
    </location>
</feature>
<evidence type="ECO:0000313" key="10">
    <source>
        <dbReference type="EMBL" id="PBK72894.1"/>
    </source>
</evidence>
<reference evidence="11" key="1">
    <citation type="journal article" date="2017" name="Nat. Ecol. Evol.">
        <title>Genome expansion and lineage-specific genetic innovations in the forest pathogenic fungi Armillaria.</title>
        <authorList>
            <person name="Sipos G."/>
            <person name="Prasanna A.N."/>
            <person name="Walter M.C."/>
            <person name="O'Connor E."/>
            <person name="Balint B."/>
            <person name="Krizsan K."/>
            <person name="Kiss B."/>
            <person name="Hess J."/>
            <person name="Varga T."/>
            <person name="Slot J."/>
            <person name="Riley R."/>
            <person name="Boka B."/>
            <person name="Rigling D."/>
            <person name="Barry K."/>
            <person name="Lee J."/>
            <person name="Mihaltcheva S."/>
            <person name="LaButti K."/>
            <person name="Lipzen A."/>
            <person name="Waldron R."/>
            <person name="Moloney N.M."/>
            <person name="Sperisen C."/>
            <person name="Kredics L."/>
            <person name="Vagvoelgyi C."/>
            <person name="Patrignani A."/>
            <person name="Fitzpatrick D."/>
            <person name="Nagy I."/>
            <person name="Doyle S."/>
            <person name="Anderson J.B."/>
            <person name="Grigoriev I.V."/>
            <person name="Gueldener U."/>
            <person name="Muensterkoetter M."/>
            <person name="Nagy L.G."/>
        </authorList>
    </citation>
    <scope>NUCLEOTIDE SEQUENCE [LARGE SCALE GENOMIC DNA]</scope>
    <source>
        <strain evidence="11">28-4</strain>
    </source>
</reference>
<keyword evidence="2" id="KW-0677">Repeat</keyword>
<dbReference type="CDD" id="cd21377">
    <property type="entry name" value="CTWD_Cns1-like"/>
    <property type="match status" value="1"/>
</dbReference>
<feature type="region of interest" description="Disordered" evidence="8">
    <location>
        <begin position="972"/>
        <end position="991"/>
    </location>
</feature>
<dbReference type="SUPFAM" id="SSF48452">
    <property type="entry name" value="TPR-like"/>
    <property type="match status" value="1"/>
</dbReference>
<comment type="similarity">
    <text evidence="6">Belongs to the TTC4 family.</text>
</comment>
<dbReference type="PANTHER" id="PTHR46035:SF1">
    <property type="entry name" value="TETRATRICOPEPTIDE REPEAT PROTEIN 4"/>
    <property type="match status" value="1"/>
</dbReference>
<dbReference type="InterPro" id="IPR019734">
    <property type="entry name" value="TPR_rpt"/>
</dbReference>
<dbReference type="GO" id="GO:0005634">
    <property type="term" value="C:nucleus"/>
    <property type="evidence" value="ECO:0007669"/>
    <property type="project" value="TreeGrafter"/>
</dbReference>
<dbReference type="PANTHER" id="PTHR46035">
    <property type="entry name" value="TETRATRICOPEPTIDE REPEAT PROTEIN 4"/>
    <property type="match status" value="1"/>
</dbReference>
<dbReference type="GO" id="GO:0005829">
    <property type="term" value="C:cytosol"/>
    <property type="evidence" value="ECO:0007669"/>
    <property type="project" value="TreeGrafter"/>
</dbReference>
<dbReference type="InterPro" id="IPR047861">
    <property type="entry name" value="Ribosomal_eS7_CS"/>
</dbReference>
<dbReference type="InterPro" id="IPR044059">
    <property type="entry name" value="Csn1/TTC4_wheel"/>
</dbReference>
<dbReference type="AlphaFoldDB" id="A0A2H3BV94"/>
<dbReference type="Pfam" id="PF08477">
    <property type="entry name" value="Roc"/>
    <property type="match status" value="1"/>
</dbReference>
<dbReference type="GO" id="GO:0006457">
    <property type="term" value="P:protein folding"/>
    <property type="evidence" value="ECO:0007669"/>
    <property type="project" value="TreeGrafter"/>
</dbReference>
<dbReference type="GO" id="GO:1990904">
    <property type="term" value="C:ribonucleoprotein complex"/>
    <property type="evidence" value="ECO:0007669"/>
    <property type="project" value="UniProtKB-KW"/>
</dbReference>
<proteinExistence type="inferred from homology"/>
<dbReference type="SUPFAM" id="SSF52540">
    <property type="entry name" value="P-loop containing nucleoside triphosphate hydrolases"/>
    <property type="match status" value="1"/>
</dbReference>
<dbReference type="SMART" id="SM00175">
    <property type="entry name" value="RAB"/>
    <property type="match status" value="1"/>
</dbReference>
<name>A0A2H3BV94_9AGAR</name>
<protein>
    <recommendedName>
        <fullName evidence="9">Cns1/TTC4 wheel domain-containing protein</fullName>
    </recommendedName>
</protein>
<dbReference type="GO" id="GO:0051879">
    <property type="term" value="F:Hsp90 protein binding"/>
    <property type="evidence" value="ECO:0007669"/>
    <property type="project" value="InterPro"/>
</dbReference>
<feature type="domain" description="Cns1/TTC4 wheel" evidence="9">
    <location>
        <begin position="232"/>
        <end position="353"/>
    </location>
</feature>
<accession>A0A2H3BV94</accession>
<dbReference type="GO" id="GO:0005840">
    <property type="term" value="C:ribosome"/>
    <property type="evidence" value="ECO:0007669"/>
    <property type="project" value="UniProtKB-KW"/>
</dbReference>
<dbReference type="STRING" id="1076256.A0A2H3BV94"/>
<sequence>MTQITEIVGPQPLHRNVEEKLAELDSVPLFMKSLPEDTDDVAIAALQELAYEGTPDEQAQNFKEQGNEYFKGKRYREALGFYSQGVDAKPTDAVLQEALLCNRAACNLELRTENYGSVLKDCSKALTLNPKSSKAYYRSAMALVSLQRVDEAIDCCTRCLEHDIDNKGVHGVLERATKIKVEKERKEKERQERLRKEQEAQRRINSAFKERNIVVVPKPDGSQNPYAPHFDPEDPTGRALIIPVFFLYPQYATSDVVPEFVEDTPFAEHLKAMFPPQTGPPEWDTKGEYVDGQIVIYAMTRRKRLLKVGKKMSLKDVCTAAKAKEGEPIDGLELKDGCLTFVLLPKGDVEKRWWYISATVAPYYSDYPRLEKNPTALRAKFETVTPEMEAAGRNAGDCRSCGRAILLLTRPPVHLSSSSGSWSQLAGWRGFRMDVDQGHKFLGPIKMSVTTKILRTANAPSAPPDETETSVAQALLDLENNVPELKAELRPLQISAAREVDVRGGKKAIVIFVPVPQLKAFHKVQQRLTRELEKKFSDRHVVFVAQRRMLRKPTRTSRVKQKRPRSRTLTNVHERILEDLVFPTEIVGKRTRVAVDGSKLLKVFLDSKDANVLEYKLDSFSSVYRRLTGKDVVFEFPVVAQEFKAKRYGLGLRRCPEDNVFGPMMEQYPRRDPYSRSRYEQGIDSKIVIMGNSVATGVGKTSLLQRYTQNKFDPKNTTSTSGAFFVTKKVHVNGLKAPMYYRELKKNCSPELIIYIVGSKADLHRHRQVTEDFARLSLHNWFPPPRPPPPPPPPPQPSTLSYIRPRFTSFPGIRSPPATPVTQTPPETPAYLDLTSARSSSLHRTRTTSSRTSGAPSSVARSTTNATATRSQPSRFGSHFGFAAGGWNEVTDSSNSNSIEEDDEGAAEEEEEEWGLSKGMELFEVSAKDNLGIQGLFDHLIAAIIRMKDRIEEENQLKRRDSVFLSTTATPTWSAQAEEEEAREKAEQATGSWSCSNPPSLRYLSAFLTTTCATLSYHLIQYIS</sequence>
<organism evidence="10 11">
    <name type="scientific">Armillaria solidipes</name>
    <dbReference type="NCBI Taxonomy" id="1076256"/>
    <lineage>
        <taxon>Eukaryota</taxon>
        <taxon>Fungi</taxon>
        <taxon>Dikarya</taxon>
        <taxon>Basidiomycota</taxon>
        <taxon>Agaricomycotina</taxon>
        <taxon>Agaricomycetes</taxon>
        <taxon>Agaricomycetidae</taxon>
        <taxon>Agaricales</taxon>
        <taxon>Marasmiineae</taxon>
        <taxon>Physalacriaceae</taxon>
        <taxon>Armillaria</taxon>
    </lineage>
</organism>
<keyword evidence="11" id="KW-1185">Reference proteome</keyword>
<dbReference type="InterPro" id="IPR027417">
    <property type="entry name" value="P-loop_NTPase"/>
</dbReference>
<evidence type="ECO:0000256" key="1">
    <source>
        <dbReference type="ARBA" id="ARBA00007820"/>
    </source>
</evidence>
<dbReference type="GO" id="GO:0030544">
    <property type="term" value="F:Hsp70 protein binding"/>
    <property type="evidence" value="ECO:0007669"/>
    <property type="project" value="TreeGrafter"/>
</dbReference>
<feature type="compositionally biased region" description="Acidic residues" evidence="8">
    <location>
        <begin position="899"/>
        <end position="914"/>
    </location>
</feature>
<evidence type="ECO:0000256" key="2">
    <source>
        <dbReference type="ARBA" id="ARBA00022737"/>
    </source>
</evidence>
<dbReference type="InterPro" id="IPR000554">
    <property type="entry name" value="Ribosomal_eS7"/>
</dbReference>
<feature type="compositionally biased region" description="Low complexity" evidence="8">
    <location>
        <begin position="847"/>
        <end position="871"/>
    </location>
</feature>
<evidence type="ECO:0000256" key="4">
    <source>
        <dbReference type="ARBA" id="ARBA00022980"/>
    </source>
</evidence>
<keyword evidence="5" id="KW-0687">Ribonucleoprotein</keyword>
<evidence type="ECO:0000256" key="3">
    <source>
        <dbReference type="ARBA" id="ARBA00022803"/>
    </source>
</evidence>
<dbReference type="PROSITE" id="PS00948">
    <property type="entry name" value="RIBOSOMAL_S7E"/>
    <property type="match status" value="1"/>
</dbReference>
<feature type="repeat" description="TPR" evidence="7">
    <location>
        <begin position="59"/>
        <end position="92"/>
    </location>
</feature>
<dbReference type="InterPro" id="IPR011990">
    <property type="entry name" value="TPR-like_helical_dom_sf"/>
</dbReference>
<feature type="compositionally biased region" description="Pro residues" evidence="8">
    <location>
        <begin position="782"/>
        <end position="797"/>
    </location>
</feature>